<evidence type="ECO:0000313" key="1">
    <source>
        <dbReference type="EMBL" id="MBB4133979.1"/>
    </source>
</evidence>
<dbReference type="EMBL" id="JACIFP010000001">
    <property type="protein sequence ID" value="MBB4133979.1"/>
    <property type="molecule type" value="Genomic_DNA"/>
</dbReference>
<proteinExistence type="predicted"/>
<protein>
    <submittedName>
        <fullName evidence="1">Uncharacterized protein</fullName>
    </submittedName>
</protein>
<dbReference type="RefSeq" id="WP_281378509.1">
    <property type="nucleotide sequence ID" value="NZ_BAABHL010000063.1"/>
</dbReference>
<dbReference type="Proteomes" id="UP000551501">
    <property type="component" value="Unassembled WGS sequence"/>
</dbReference>
<evidence type="ECO:0000313" key="2">
    <source>
        <dbReference type="Proteomes" id="UP000551501"/>
    </source>
</evidence>
<accession>A0A840EYC3</accession>
<keyword evidence="2" id="KW-1185">Reference proteome</keyword>
<comment type="caution">
    <text evidence="1">The sequence shown here is derived from an EMBL/GenBank/DDBJ whole genome shotgun (WGS) entry which is preliminary data.</text>
</comment>
<gene>
    <name evidence="1" type="ORF">BKA16_000531</name>
</gene>
<organism evidence="1 2">
    <name type="scientific">Gordonia humi</name>
    <dbReference type="NCBI Taxonomy" id="686429"/>
    <lineage>
        <taxon>Bacteria</taxon>
        <taxon>Bacillati</taxon>
        <taxon>Actinomycetota</taxon>
        <taxon>Actinomycetes</taxon>
        <taxon>Mycobacteriales</taxon>
        <taxon>Gordoniaceae</taxon>
        <taxon>Gordonia</taxon>
    </lineage>
</organism>
<sequence length="40" mass="3836">MFTPTPATDNSVSAVGVAGDSATLEAVADSDVLGNDVAAV</sequence>
<name>A0A840EYC3_9ACTN</name>
<reference evidence="1 2" key="1">
    <citation type="submission" date="2020-08" db="EMBL/GenBank/DDBJ databases">
        <title>Sequencing the genomes of 1000 actinobacteria strains.</title>
        <authorList>
            <person name="Klenk H.-P."/>
        </authorList>
    </citation>
    <scope>NUCLEOTIDE SEQUENCE [LARGE SCALE GENOMIC DNA]</scope>
    <source>
        <strain evidence="1 2">DSM 45298</strain>
    </source>
</reference>
<dbReference type="AlphaFoldDB" id="A0A840EYC3"/>